<protein>
    <submittedName>
        <fullName evidence="7">Thioredoxin domain protein</fullName>
    </submittedName>
</protein>
<keyword evidence="2" id="KW-0813">Transport</keyword>
<proteinExistence type="inferred from homology"/>
<evidence type="ECO:0000256" key="3">
    <source>
        <dbReference type="ARBA" id="ARBA00022982"/>
    </source>
</evidence>
<dbReference type="STRING" id="351607.Acel_0675"/>
<evidence type="ECO:0000256" key="5">
    <source>
        <dbReference type="ARBA" id="ARBA00023284"/>
    </source>
</evidence>
<keyword evidence="4" id="KW-1015">Disulfide bond</keyword>
<evidence type="ECO:0000313" key="8">
    <source>
        <dbReference type="Proteomes" id="UP000008221"/>
    </source>
</evidence>
<dbReference type="GO" id="GO:0045454">
    <property type="term" value="P:cell redox homeostasis"/>
    <property type="evidence" value="ECO:0007669"/>
    <property type="project" value="TreeGrafter"/>
</dbReference>
<dbReference type="InterPro" id="IPR036249">
    <property type="entry name" value="Thioredoxin-like_sf"/>
</dbReference>
<organism evidence="7 8">
    <name type="scientific">Acidothermus cellulolyticus (strain ATCC 43068 / DSM 8971 / 11B)</name>
    <dbReference type="NCBI Taxonomy" id="351607"/>
    <lineage>
        <taxon>Bacteria</taxon>
        <taxon>Bacillati</taxon>
        <taxon>Actinomycetota</taxon>
        <taxon>Actinomycetes</taxon>
        <taxon>Acidothermales</taxon>
        <taxon>Acidothermaceae</taxon>
        <taxon>Acidothermus</taxon>
    </lineage>
</organism>
<keyword evidence="5" id="KW-0676">Redox-active center</keyword>
<dbReference type="GO" id="GO:0005829">
    <property type="term" value="C:cytosol"/>
    <property type="evidence" value="ECO:0007669"/>
    <property type="project" value="TreeGrafter"/>
</dbReference>
<reference evidence="7 8" key="1">
    <citation type="journal article" date="2009" name="Genome Res.">
        <title>Complete genome of the cellulolytic thermophile Acidothermus cellulolyticus 11B provides insights into its ecophysiological and evolutionary adaptations.</title>
        <authorList>
            <person name="Barabote R.D."/>
            <person name="Xie G."/>
            <person name="Leu D.H."/>
            <person name="Normand P."/>
            <person name="Necsulea A."/>
            <person name="Daubin V."/>
            <person name="Medigue C."/>
            <person name="Adney W.S."/>
            <person name="Xu X.C."/>
            <person name="Lapidus A."/>
            <person name="Parales R.E."/>
            <person name="Detter C."/>
            <person name="Pujic P."/>
            <person name="Bruce D."/>
            <person name="Lavire C."/>
            <person name="Challacombe J.F."/>
            <person name="Brettin T.S."/>
            <person name="Berry A.M."/>
        </authorList>
    </citation>
    <scope>NUCLEOTIDE SEQUENCE [LARGE SCALE GENOMIC DNA]</scope>
    <source>
        <strain evidence="8">ATCC 43068 / DSM 8971 / 11B</strain>
    </source>
</reference>
<dbReference type="SUPFAM" id="SSF52833">
    <property type="entry name" value="Thioredoxin-like"/>
    <property type="match status" value="1"/>
</dbReference>
<dbReference type="Gene3D" id="3.40.30.10">
    <property type="entry name" value="Glutaredoxin"/>
    <property type="match status" value="1"/>
</dbReference>
<dbReference type="OrthoDB" id="5181746at2"/>
<dbReference type="RefSeq" id="WP_011719511.1">
    <property type="nucleotide sequence ID" value="NC_008578.1"/>
</dbReference>
<dbReference type="CDD" id="cd02956">
    <property type="entry name" value="ybbN"/>
    <property type="match status" value="1"/>
</dbReference>
<dbReference type="InterPro" id="IPR017937">
    <property type="entry name" value="Thioredoxin_CS"/>
</dbReference>
<keyword evidence="3" id="KW-0249">Electron transport</keyword>
<evidence type="ECO:0000313" key="7">
    <source>
        <dbReference type="EMBL" id="ABK52448.1"/>
    </source>
</evidence>
<dbReference type="SUPFAM" id="SSF48452">
    <property type="entry name" value="TPR-like"/>
    <property type="match status" value="1"/>
</dbReference>
<dbReference type="InterPro" id="IPR013766">
    <property type="entry name" value="Thioredoxin_domain"/>
</dbReference>
<dbReference type="AlphaFoldDB" id="A0LSN8"/>
<dbReference type="Gene3D" id="1.25.40.10">
    <property type="entry name" value="Tetratricopeptide repeat domain"/>
    <property type="match status" value="1"/>
</dbReference>
<dbReference type="HOGENOM" id="CLU_046120_0_0_11"/>
<keyword evidence="8" id="KW-1185">Reference proteome</keyword>
<dbReference type="GO" id="GO:0006950">
    <property type="term" value="P:response to stress"/>
    <property type="evidence" value="ECO:0007669"/>
    <property type="project" value="UniProtKB-ARBA"/>
</dbReference>
<name>A0LSN8_ACIC1</name>
<dbReference type="PROSITE" id="PS00194">
    <property type="entry name" value="THIOREDOXIN_1"/>
    <property type="match status" value="1"/>
</dbReference>
<evidence type="ECO:0000259" key="6">
    <source>
        <dbReference type="PROSITE" id="PS51352"/>
    </source>
</evidence>
<dbReference type="GO" id="GO:0015035">
    <property type="term" value="F:protein-disulfide reductase activity"/>
    <property type="evidence" value="ECO:0007669"/>
    <property type="project" value="TreeGrafter"/>
</dbReference>
<dbReference type="Proteomes" id="UP000008221">
    <property type="component" value="Chromosome"/>
</dbReference>
<gene>
    <name evidence="7" type="ordered locus">Acel_0675</name>
</gene>
<evidence type="ECO:0000256" key="2">
    <source>
        <dbReference type="ARBA" id="ARBA00022448"/>
    </source>
</evidence>
<accession>A0LSN8</accession>
<comment type="similarity">
    <text evidence="1">Belongs to the thioredoxin family.</text>
</comment>
<dbReference type="InParanoid" id="A0LSN8"/>
<dbReference type="PANTHER" id="PTHR45663:SF11">
    <property type="entry name" value="GEO12009P1"/>
    <property type="match status" value="1"/>
</dbReference>
<dbReference type="FunCoup" id="A0LSN8">
    <property type="interactions" value="2"/>
</dbReference>
<sequence>MTSDFSSARFAGAVALDALAQQRSAAPSSAAPTSGASSSGATVVDVTEATFQREVVERSMTVPVVIDFWAGWCGPCRQLSPILERLAAEGGGSWVLAKIDVDANPRLAAAAGVQGIPAVKAVWQGQIIGEFTGAIPEAQVRGWIRELLSVTGNSAGTVPPADPLRSQADEALRAGNYDAAIAAFEKILAERPGDSDAKSGLERAKLLKRVAGADRNALHAAVAASPDDVGAQCALADLEVADGEVAHGLRRLVDLVARTAGADRDAARRHLLELFDAVGPDHPEVAAARAALNRVLF</sequence>
<feature type="domain" description="Thioredoxin" evidence="6">
    <location>
        <begin position="20"/>
        <end position="149"/>
    </location>
</feature>
<dbReference type="EMBL" id="CP000481">
    <property type="protein sequence ID" value="ABK52448.1"/>
    <property type="molecule type" value="Genomic_DNA"/>
</dbReference>
<evidence type="ECO:0000256" key="4">
    <source>
        <dbReference type="ARBA" id="ARBA00023157"/>
    </source>
</evidence>
<dbReference type="PANTHER" id="PTHR45663">
    <property type="entry name" value="GEO12009P1"/>
    <property type="match status" value="1"/>
</dbReference>
<dbReference type="KEGG" id="ace:Acel_0675"/>
<evidence type="ECO:0000256" key="1">
    <source>
        <dbReference type="ARBA" id="ARBA00008987"/>
    </source>
</evidence>
<dbReference type="Pfam" id="PF14561">
    <property type="entry name" value="TPR_20"/>
    <property type="match status" value="1"/>
</dbReference>
<dbReference type="Pfam" id="PF00085">
    <property type="entry name" value="Thioredoxin"/>
    <property type="match status" value="1"/>
</dbReference>
<dbReference type="InterPro" id="IPR011990">
    <property type="entry name" value="TPR-like_helical_dom_sf"/>
</dbReference>
<dbReference type="eggNOG" id="COG3118">
    <property type="taxonomic scope" value="Bacteria"/>
</dbReference>
<dbReference type="PROSITE" id="PS51352">
    <property type="entry name" value="THIOREDOXIN_2"/>
    <property type="match status" value="1"/>
</dbReference>